<protein>
    <submittedName>
        <fullName evidence="5">GNAT family N-acetyltransferase</fullName>
        <ecNumber evidence="5">2.3.-.-</ecNumber>
    </submittedName>
</protein>
<dbReference type="CDD" id="cd04301">
    <property type="entry name" value="NAT_SF"/>
    <property type="match status" value="1"/>
</dbReference>
<sequence>MSESSEVLVRAGTEEDLKPLTDIYNHYVRESAATFDTEPFTPGERRDWLLSHLEDGPYRLLVAQERHITGGGRAAAGGRTDSPSTPPGTRGSAFGQVLGYATSSQFRPRPAYSTSVEVSVYLAPEAAGRGIGSLLYEHLFEALKGQDLHRAYAGITVPNDASVRLHERFGFEHVGTYHEAGRKFGRYYDVQRYEKALGP</sequence>
<evidence type="ECO:0000256" key="2">
    <source>
        <dbReference type="ARBA" id="ARBA00023315"/>
    </source>
</evidence>
<feature type="domain" description="N-acetyltransferase" evidence="4">
    <location>
        <begin position="7"/>
        <end position="194"/>
    </location>
</feature>
<dbReference type="PROSITE" id="PS51186">
    <property type="entry name" value="GNAT"/>
    <property type="match status" value="1"/>
</dbReference>
<name>A0ABV9A349_9ACTN</name>
<dbReference type="Pfam" id="PF13420">
    <property type="entry name" value="Acetyltransf_4"/>
    <property type="match status" value="1"/>
</dbReference>
<dbReference type="InterPro" id="IPR016181">
    <property type="entry name" value="Acyl_CoA_acyltransferase"/>
</dbReference>
<dbReference type="GO" id="GO:0016746">
    <property type="term" value="F:acyltransferase activity"/>
    <property type="evidence" value="ECO:0007669"/>
    <property type="project" value="UniProtKB-KW"/>
</dbReference>
<keyword evidence="1 5" id="KW-0808">Transferase</keyword>
<dbReference type="RefSeq" id="WP_386445221.1">
    <property type="nucleotide sequence ID" value="NZ_JBHSFH010000005.1"/>
</dbReference>
<dbReference type="Proteomes" id="UP001595997">
    <property type="component" value="Unassembled WGS sequence"/>
</dbReference>
<keyword evidence="2 5" id="KW-0012">Acyltransferase</keyword>
<dbReference type="PANTHER" id="PTHR43072">
    <property type="entry name" value="N-ACETYLTRANSFERASE"/>
    <property type="match status" value="1"/>
</dbReference>
<evidence type="ECO:0000313" key="5">
    <source>
        <dbReference type="EMBL" id="MFC4494347.1"/>
    </source>
</evidence>
<dbReference type="EMBL" id="JBHSFH010000005">
    <property type="protein sequence ID" value="MFC4494347.1"/>
    <property type="molecule type" value="Genomic_DNA"/>
</dbReference>
<evidence type="ECO:0000313" key="6">
    <source>
        <dbReference type="Proteomes" id="UP001595997"/>
    </source>
</evidence>
<proteinExistence type="predicted"/>
<evidence type="ECO:0000256" key="3">
    <source>
        <dbReference type="SAM" id="MobiDB-lite"/>
    </source>
</evidence>
<dbReference type="Gene3D" id="3.40.630.30">
    <property type="match status" value="1"/>
</dbReference>
<dbReference type="PANTHER" id="PTHR43072:SF23">
    <property type="entry name" value="UPF0039 PROTEIN C11D3.02C"/>
    <property type="match status" value="1"/>
</dbReference>
<dbReference type="InterPro" id="IPR000182">
    <property type="entry name" value="GNAT_dom"/>
</dbReference>
<dbReference type="EC" id="2.3.-.-" evidence="5"/>
<evidence type="ECO:0000259" key="4">
    <source>
        <dbReference type="PROSITE" id="PS51186"/>
    </source>
</evidence>
<dbReference type="SUPFAM" id="SSF55729">
    <property type="entry name" value="Acyl-CoA N-acyltransferases (Nat)"/>
    <property type="match status" value="1"/>
</dbReference>
<gene>
    <name evidence="5" type="ORF">ACFPA8_09400</name>
</gene>
<feature type="region of interest" description="Disordered" evidence="3">
    <location>
        <begin position="70"/>
        <end position="94"/>
    </location>
</feature>
<keyword evidence="6" id="KW-1185">Reference proteome</keyword>
<organism evidence="5 6">
    <name type="scientific">Streptomyces ovatisporus</name>
    <dbReference type="NCBI Taxonomy" id="1128682"/>
    <lineage>
        <taxon>Bacteria</taxon>
        <taxon>Bacillati</taxon>
        <taxon>Actinomycetota</taxon>
        <taxon>Actinomycetes</taxon>
        <taxon>Kitasatosporales</taxon>
        <taxon>Streptomycetaceae</taxon>
        <taxon>Streptomyces</taxon>
    </lineage>
</organism>
<accession>A0ABV9A349</accession>
<comment type="caution">
    <text evidence="5">The sequence shown here is derived from an EMBL/GenBank/DDBJ whole genome shotgun (WGS) entry which is preliminary data.</text>
</comment>
<evidence type="ECO:0000256" key="1">
    <source>
        <dbReference type="ARBA" id="ARBA00022679"/>
    </source>
</evidence>
<reference evidence="6" key="1">
    <citation type="journal article" date="2019" name="Int. J. Syst. Evol. Microbiol.">
        <title>The Global Catalogue of Microorganisms (GCM) 10K type strain sequencing project: providing services to taxonomists for standard genome sequencing and annotation.</title>
        <authorList>
            <consortium name="The Broad Institute Genomics Platform"/>
            <consortium name="The Broad Institute Genome Sequencing Center for Infectious Disease"/>
            <person name="Wu L."/>
            <person name="Ma J."/>
        </authorList>
    </citation>
    <scope>NUCLEOTIDE SEQUENCE [LARGE SCALE GENOMIC DNA]</scope>
    <source>
        <strain evidence="6">CGMCC 4.7357</strain>
    </source>
</reference>